<gene>
    <name evidence="7" type="ORF">BDV27DRAFT_140843</name>
</gene>
<evidence type="ECO:0000313" key="8">
    <source>
        <dbReference type="Proteomes" id="UP000326268"/>
    </source>
</evidence>
<evidence type="ECO:0000259" key="6">
    <source>
        <dbReference type="Pfam" id="PF01494"/>
    </source>
</evidence>
<dbReference type="GO" id="GO:0071949">
    <property type="term" value="F:FAD binding"/>
    <property type="evidence" value="ECO:0007669"/>
    <property type="project" value="InterPro"/>
</dbReference>
<feature type="region of interest" description="Disordered" evidence="5">
    <location>
        <begin position="331"/>
        <end position="359"/>
    </location>
</feature>
<reference evidence="7 8" key="1">
    <citation type="submission" date="2019-04" db="EMBL/GenBank/DDBJ databases">
        <title>Friends and foes A comparative genomics studyof 23 Aspergillus species from section Flavi.</title>
        <authorList>
            <consortium name="DOE Joint Genome Institute"/>
            <person name="Kjaerbolling I."/>
            <person name="Vesth T."/>
            <person name="Frisvad J.C."/>
            <person name="Nybo J.L."/>
            <person name="Theobald S."/>
            <person name="Kildgaard S."/>
            <person name="Isbrandt T."/>
            <person name="Kuo A."/>
            <person name="Sato A."/>
            <person name="Lyhne E.K."/>
            <person name="Kogle M.E."/>
            <person name="Wiebenga A."/>
            <person name="Kun R.S."/>
            <person name="Lubbers R.J."/>
            <person name="Makela M.R."/>
            <person name="Barry K."/>
            <person name="Chovatia M."/>
            <person name="Clum A."/>
            <person name="Daum C."/>
            <person name="Haridas S."/>
            <person name="He G."/>
            <person name="LaButti K."/>
            <person name="Lipzen A."/>
            <person name="Mondo S."/>
            <person name="Riley R."/>
            <person name="Salamov A."/>
            <person name="Simmons B.A."/>
            <person name="Magnuson J.K."/>
            <person name="Henrissat B."/>
            <person name="Mortensen U.H."/>
            <person name="Larsen T.O."/>
            <person name="Devries R.P."/>
            <person name="Grigoriev I.V."/>
            <person name="Machida M."/>
            <person name="Baker S.E."/>
            <person name="Andersen M.R."/>
        </authorList>
    </citation>
    <scope>NUCLEOTIDE SEQUENCE [LARGE SCALE GENOMIC DNA]</scope>
    <source>
        <strain evidence="7 8">CBS 763.97</strain>
    </source>
</reference>
<dbReference type="AlphaFoldDB" id="A0A5N7ALP4"/>
<comment type="similarity">
    <text evidence="1">Belongs to the paxM FAD-dependent monooxygenase family.</text>
</comment>
<dbReference type="OrthoDB" id="10029326at2759"/>
<dbReference type="GeneID" id="43654183"/>
<name>A0A5N7ALP4_9EURO</name>
<dbReference type="InterPro" id="IPR002938">
    <property type="entry name" value="FAD-bd"/>
</dbReference>
<evidence type="ECO:0000256" key="4">
    <source>
        <dbReference type="ARBA" id="ARBA00023002"/>
    </source>
</evidence>
<evidence type="ECO:0000256" key="3">
    <source>
        <dbReference type="ARBA" id="ARBA00022827"/>
    </source>
</evidence>
<dbReference type="Pfam" id="PF01494">
    <property type="entry name" value="FAD_binding_3"/>
    <property type="match status" value="1"/>
</dbReference>
<dbReference type="Proteomes" id="UP000326268">
    <property type="component" value="Unassembled WGS sequence"/>
</dbReference>
<organism evidence="7 8">
    <name type="scientific">Aspergillus caelatus</name>
    <dbReference type="NCBI Taxonomy" id="61420"/>
    <lineage>
        <taxon>Eukaryota</taxon>
        <taxon>Fungi</taxon>
        <taxon>Dikarya</taxon>
        <taxon>Ascomycota</taxon>
        <taxon>Pezizomycotina</taxon>
        <taxon>Eurotiomycetes</taxon>
        <taxon>Eurotiomycetidae</taxon>
        <taxon>Eurotiales</taxon>
        <taxon>Aspergillaceae</taxon>
        <taxon>Aspergillus</taxon>
        <taxon>Aspergillus subgen. Circumdati</taxon>
    </lineage>
</organism>
<evidence type="ECO:0000256" key="5">
    <source>
        <dbReference type="SAM" id="MobiDB-lite"/>
    </source>
</evidence>
<evidence type="ECO:0000256" key="1">
    <source>
        <dbReference type="ARBA" id="ARBA00007992"/>
    </source>
</evidence>
<keyword evidence="3" id="KW-0274">FAD</keyword>
<dbReference type="PRINTS" id="PR00420">
    <property type="entry name" value="RNGMNOXGNASE"/>
</dbReference>
<dbReference type="EMBL" id="ML737569">
    <property type="protein sequence ID" value="KAE8369938.1"/>
    <property type="molecule type" value="Genomic_DNA"/>
</dbReference>
<dbReference type="InterPro" id="IPR050562">
    <property type="entry name" value="FAD_mOase_fung"/>
</dbReference>
<accession>A0A5N7ALP4</accession>
<proteinExistence type="inferred from homology"/>
<keyword evidence="4" id="KW-0560">Oxidoreductase</keyword>
<protein>
    <recommendedName>
        <fullName evidence="6">FAD-binding domain-containing protein</fullName>
    </recommendedName>
</protein>
<dbReference type="GO" id="GO:0004497">
    <property type="term" value="F:monooxygenase activity"/>
    <property type="evidence" value="ECO:0007669"/>
    <property type="project" value="InterPro"/>
</dbReference>
<keyword evidence="2" id="KW-0285">Flavoprotein</keyword>
<feature type="domain" description="FAD-binding" evidence="6">
    <location>
        <begin position="6"/>
        <end position="171"/>
    </location>
</feature>
<sequence>MALRPCKVLIVGGGIAGLALALMLENNAVDYVLLEAYPKIVTDVGAGICMMPNGLRILDQLGCYEDLLSHTQTSVTDISWRDLEGKVLGSVDGSVLNERYGYHALCMDRQGLLATLYGRISDKSKLLTQKRVATVEHAESCVEVTTTDGSIYRGDILVGADGTHSCIRQEMTRLARNLRIQDDYNDEPPATYSCVFGVSTGIPGIAPGCLDFVVNHQSSYVIGSGPENRTYWFLMSNMGKTFYGADIPRLDNKELDALAQKHWNDHITPDVRFSDLYKNRMSTIYTPMRECVDRKWHLNRVMLIGDAVHKSHGGFIATILVGCTINDRAAQHLSEGPGSPRPEIVPVDGDGPFSAANGRYGDPGTQRYCFEQVLKIITGSNRAMGHDLSPGGLVENA</sequence>
<dbReference type="InterPro" id="IPR036188">
    <property type="entry name" value="FAD/NAD-bd_sf"/>
</dbReference>
<dbReference type="SUPFAM" id="SSF51905">
    <property type="entry name" value="FAD/NAD(P)-binding domain"/>
    <property type="match status" value="1"/>
</dbReference>
<dbReference type="PANTHER" id="PTHR47356">
    <property type="entry name" value="FAD-DEPENDENT MONOOXYGENASE ASQG-RELATED"/>
    <property type="match status" value="1"/>
</dbReference>
<evidence type="ECO:0000313" key="7">
    <source>
        <dbReference type="EMBL" id="KAE8369938.1"/>
    </source>
</evidence>
<evidence type="ECO:0000256" key="2">
    <source>
        <dbReference type="ARBA" id="ARBA00022630"/>
    </source>
</evidence>
<dbReference type="Gene3D" id="3.50.50.60">
    <property type="entry name" value="FAD/NAD(P)-binding domain"/>
    <property type="match status" value="1"/>
</dbReference>
<keyword evidence="8" id="KW-1185">Reference proteome</keyword>
<dbReference type="RefSeq" id="XP_031933019.1">
    <property type="nucleotide sequence ID" value="XM_032069737.1"/>
</dbReference>
<dbReference type="PANTHER" id="PTHR47356:SF2">
    <property type="entry name" value="FAD-BINDING DOMAIN-CONTAINING PROTEIN-RELATED"/>
    <property type="match status" value="1"/>
</dbReference>